<feature type="transmembrane region" description="Helical" evidence="1">
    <location>
        <begin position="7"/>
        <end position="26"/>
    </location>
</feature>
<sequence>MIQRIQTLFLILLISCNISTFWFPLWQKIEFDLENKNQASKIVTGYIYEIVNDDLTTNETILIRSFHINILLVISILLAIYSIFKYNNRLTQIKIGTLNSILLSGIIFSVLYDVFYNIKFIEINDQTSFLFSFYLIFLAMFLNFLSNRFIRKDELLVSESNRIR</sequence>
<keyword evidence="1" id="KW-0812">Transmembrane</keyword>
<reference evidence="2" key="1">
    <citation type="submission" date="2018-05" db="EMBL/GenBank/DDBJ databases">
        <authorList>
            <person name="Lanie J.A."/>
            <person name="Ng W.-L."/>
            <person name="Kazmierczak K.M."/>
            <person name="Andrzejewski T.M."/>
            <person name="Davidsen T.M."/>
            <person name="Wayne K.J."/>
            <person name="Tettelin H."/>
            <person name="Glass J.I."/>
            <person name="Rusch D."/>
            <person name="Podicherti R."/>
            <person name="Tsui H.-C.T."/>
            <person name="Winkler M.E."/>
        </authorList>
    </citation>
    <scope>NUCLEOTIDE SEQUENCE</scope>
</reference>
<dbReference type="InterPro" id="IPR025635">
    <property type="entry name" value="DUF4293"/>
</dbReference>
<protein>
    <recommendedName>
        <fullName evidence="3">DUF4293 family protein</fullName>
    </recommendedName>
</protein>
<evidence type="ECO:0008006" key="3">
    <source>
        <dbReference type="Google" id="ProtNLM"/>
    </source>
</evidence>
<evidence type="ECO:0000256" key="1">
    <source>
        <dbReference type="SAM" id="Phobius"/>
    </source>
</evidence>
<dbReference type="PROSITE" id="PS51257">
    <property type="entry name" value="PROKAR_LIPOPROTEIN"/>
    <property type="match status" value="1"/>
</dbReference>
<evidence type="ECO:0000313" key="2">
    <source>
        <dbReference type="EMBL" id="SUZ72020.1"/>
    </source>
</evidence>
<organism evidence="2">
    <name type="scientific">marine metagenome</name>
    <dbReference type="NCBI Taxonomy" id="408172"/>
    <lineage>
        <taxon>unclassified sequences</taxon>
        <taxon>metagenomes</taxon>
        <taxon>ecological metagenomes</taxon>
    </lineage>
</organism>
<accession>A0A381PYS0</accession>
<gene>
    <name evidence="2" type="ORF">METZ01_LOCUS24874</name>
</gene>
<keyword evidence="1" id="KW-1133">Transmembrane helix</keyword>
<name>A0A381PYS0_9ZZZZ</name>
<proteinExistence type="predicted"/>
<dbReference type="AlphaFoldDB" id="A0A381PYS0"/>
<dbReference type="EMBL" id="UINC01001140">
    <property type="protein sequence ID" value="SUZ72020.1"/>
    <property type="molecule type" value="Genomic_DNA"/>
</dbReference>
<keyword evidence="1" id="KW-0472">Membrane</keyword>
<feature type="transmembrane region" description="Helical" evidence="1">
    <location>
        <begin position="96"/>
        <end position="115"/>
    </location>
</feature>
<dbReference type="Pfam" id="PF14126">
    <property type="entry name" value="DUF4293"/>
    <property type="match status" value="1"/>
</dbReference>
<feature type="transmembrane region" description="Helical" evidence="1">
    <location>
        <begin position="61"/>
        <end position="84"/>
    </location>
</feature>
<feature type="transmembrane region" description="Helical" evidence="1">
    <location>
        <begin position="127"/>
        <end position="145"/>
    </location>
</feature>